<proteinExistence type="predicted"/>
<dbReference type="OrthoDB" id="68158at2157"/>
<dbReference type="InterPro" id="IPR005302">
    <property type="entry name" value="MoCF_Sase_C"/>
</dbReference>
<protein>
    <submittedName>
        <fullName evidence="2">MOSC domain-containing protein</fullName>
    </submittedName>
</protein>
<dbReference type="PANTHER" id="PTHR36930:SF1">
    <property type="entry name" value="MOSC DOMAIN-CONTAINING PROTEIN"/>
    <property type="match status" value="1"/>
</dbReference>
<dbReference type="GO" id="GO:0003824">
    <property type="term" value="F:catalytic activity"/>
    <property type="evidence" value="ECO:0007669"/>
    <property type="project" value="InterPro"/>
</dbReference>
<dbReference type="Gene3D" id="2.40.33.20">
    <property type="entry name" value="PK beta-barrel domain-like"/>
    <property type="match status" value="1"/>
</dbReference>
<accession>A0A1D3L1S6</accession>
<dbReference type="EMBL" id="LT607756">
    <property type="protein sequence ID" value="SCG85581.1"/>
    <property type="molecule type" value="Genomic_DNA"/>
</dbReference>
<dbReference type="Pfam" id="PF03473">
    <property type="entry name" value="MOSC"/>
    <property type="match status" value="1"/>
</dbReference>
<dbReference type="GO" id="GO:0030151">
    <property type="term" value="F:molybdenum ion binding"/>
    <property type="evidence" value="ECO:0007669"/>
    <property type="project" value="InterPro"/>
</dbReference>
<feature type="domain" description="MOSC" evidence="1">
    <location>
        <begin position="25"/>
        <end position="151"/>
    </location>
</feature>
<dbReference type="Proteomes" id="UP000094707">
    <property type="component" value="Chromosome I"/>
</dbReference>
<reference evidence="2 3" key="1">
    <citation type="submission" date="2016-08" db="EMBL/GenBank/DDBJ databases">
        <authorList>
            <person name="Seilhamer J.J."/>
        </authorList>
    </citation>
    <scope>NUCLEOTIDE SEQUENCE [LARGE SCALE GENOMIC DNA]</scope>
    <source>
        <strain evidence="2">Buetzberg</strain>
    </source>
</reference>
<sequence>MNSTKTPSQRILAVCTSTNKGMKKKNVQREVLVENSGFSGDAHSSPETHRQVSLLAMESIDKMRELGLDVKPGDFAENITTCGLDLTPLPVGTRLSAGQDAVLEVTQIGKECHSPCEISRQVGDCIMPREGIFCRVIKGGNVETGDEIRII</sequence>
<dbReference type="SUPFAM" id="SSF50800">
    <property type="entry name" value="PK beta-barrel domain-like"/>
    <property type="match status" value="1"/>
</dbReference>
<dbReference type="PROSITE" id="PS51340">
    <property type="entry name" value="MOSC"/>
    <property type="match status" value="1"/>
</dbReference>
<keyword evidence="3" id="KW-1185">Reference proteome</keyword>
<dbReference type="STRING" id="118062.MCBB_1021"/>
<dbReference type="GO" id="GO:0030170">
    <property type="term" value="F:pyridoxal phosphate binding"/>
    <property type="evidence" value="ECO:0007669"/>
    <property type="project" value="InterPro"/>
</dbReference>
<organism evidence="2 3">
    <name type="scientific">Methanobacterium congolense</name>
    <dbReference type="NCBI Taxonomy" id="118062"/>
    <lineage>
        <taxon>Archaea</taxon>
        <taxon>Methanobacteriati</taxon>
        <taxon>Methanobacteriota</taxon>
        <taxon>Methanomada group</taxon>
        <taxon>Methanobacteria</taxon>
        <taxon>Methanobacteriales</taxon>
        <taxon>Methanobacteriaceae</taxon>
        <taxon>Methanobacterium</taxon>
    </lineage>
</organism>
<dbReference type="KEGG" id="mcub:MCBB_1021"/>
<dbReference type="InterPro" id="IPR052716">
    <property type="entry name" value="MOSC_domain"/>
</dbReference>
<dbReference type="PATRIC" id="fig|129848.4.peg.1027"/>
<dbReference type="AlphaFoldDB" id="A0A1D3L1S6"/>
<evidence type="ECO:0000313" key="2">
    <source>
        <dbReference type="EMBL" id="SCG85581.1"/>
    </source>
</evidence>
<dbReference type="GeneID" id="30411869"/>
<dbReference type="InterPro" id="IPR011037">
    <property type="entry name" value="Pyrv_Knase-like_insert_dom_sf"/>
</dbReference>
<name>A0A1D3L1S6_9EURY</name>
<evidence type="ECO:0000259" key="1">
    <source>
        <dbReference type="PROSITE" id="PS51340"/>
    </source>
</evidence>
<evidence type="ECO:0000313" key="3">
    <source>
        <dbReference type="Proteomes" id="UP000094707"/>
    </source>
</evidence>
<dbReference type="PANTHER" id="PTHR36930">
    <property type="entry name" value="METAL-SULFUR CLUSTER BIOSYNTHESIS PROTEINS YUAD-RELATED"/>
    <property type="match status" value="1"/>
</dbReference>
<dbReference type="RefSeq" id="WP_071906728.1">
    <property type="nucleotide sequence ID" value="NZ_LT607756.1"/>
</dbReference>
<gene>
    <name evidence="2" type="ORF">MCBB_1021</name>
</gene>